<gene>
    <name evidence="3" type="ordered locus">Intca_3227</name>
</gene>
<dbReference type="AlphaFoldDB" id="E6SD93"/>
<evidence type="ECO:0000256" key="2">
    <source>
        <dbReference type="HAMAP-Rule" id="MF_01940"/>
    </source>
</evidence>
<evidence type="ECO:0000256" key="1">
    <source>
        <dbReference type="ARBA" id="ARBA00022801"/>
    </source>
</evidence>
<dbReference type="KEGG" id="ica:Intca_3227"/>
<feature type="active site" description="Proton donor" evidence="2">
    <location>
        <position position="44"/>
    </location>
</feature>
<keyword evidence="3" id="KW-0436">Ligase</keyword>
<dbReference type="PANTHER" id="PTHR35561:SF1">
    <property type="entry name" value="RNA 2',3'-CYCLIC PHOSPHODIESTERASE"/>
    <property type="match status" value="1"/>
</dbReference>
<dbReference type="RefSeq" id="WP_013494023.1">
    <property type="nucleotide sequence ID" value="NC_014830.1"/>
</dbReference>
<dbReference type="GO" id="GO:0016874">
    <property type="term" value="F:ligase activity"/>
    <property type="evidence" value="ECO:0007669"/>
    <property type="project" value="UniProtKB-KW"/>
</dbReference>
<dbReference type="Proteomes" id="UP000008914">
    <property type="component" value="Chromosome"/>
</dbReference>
<accession>E6SD93</accession>
<dbReference type="PANTHER" id="PTHR35561">
    <property type="entry name" value="RNA 2',3'-CYCLIC PHOSPHODIESTERASE"/>
    <property type="match status" value="1"/>
</dbReference>
<comment type="similarity">
    <text evidence="2">Belongs to the 2H phosphoesterase superfamily. ThpR family.</text>
</comment>
<dbReference type="Pfam" id="PF13563">
    <property type="entry name" value="2_5_RNA_ligase2"/>
    <property type="match status" value="1"/>
</dbReference>
<dbReference type="NCBIfam" id="TIGR02258">
    <property type="entry name" value="2_5_ligase"/>
    <property type="match status" value="1"/>
</dbReference>
<dbReference type="eggNOG" id="COG1514">
    <property type="taxonomic scope" value="Bacteria"/>
</dbReference>
<dbReference type="GO" id="GO:0008664">
    <property type="term" value="F:RNA 2',3'-cyclic 3'-phosphodiesterase activity"/>
    <property type="evidence" value="ECO:0007669"/>
    <property type="project" value="UniProtKB-EC"/>
</dbReference>
<sequence>MRLFIAIVPPEEVLDDLAEHVEPRRLADEQGASELRWTDRHQWHVTLAFLGEVAEWRLDDLSAAVAATAARHPAPLVRLAGAGAFPNPYAARVLFTDVEQVRGDLRRLASGIRTASNGSGATPDGTRFHAHVTLGRFRRPTEATRWIRTFEAYEGPVWRADEVAVVQSHLGEGRGRRPRYEVVATAPLTSA</sequence>
<dbReference type="GO" id="GO:0004113">
    <property type="term" value="F:2',3'-cyclic-nucleotide 3'-phosphodiesterase activity"/>
    <property type="evidence" value="ECO:0007669"/>
    <property type="project" value="InterPro"/>
</dbReference>
<proteinExistence type="inferred from homology"/>
<dbReference type="InterPro" id="IPR009097">
    <property type="entry name" value="Cyclic_Pdiesterase"/>
</dbReference>
<dbReference type="EMBL" id="CP002343">
    <property type="protein sequence ID" value="ADU49711.1"/>
    <property type="molecule type" value="Genomic_DNA"/>
</dbReference>
<dbReference type="InterPro" id="IPR004175">
    <property type="entry name" value="RNA_CPDase"/>
</dbReference>
<reference evidence="3 4" key="1">
    <citation type="journal article" date="2010" name="Stand. Genomic Sci.">
        <title>Complete genome sequence of Intrasporangium calvum type strain (7 KIP).</title>
        <authorList>
            <person name="Del Rio T.G."/>
            <person name="Chertkov O."/>
            <person name="Yasawong M."/>
            <person name="Lucas S."/>
            <person name="Deshpande S."/>
            <person name="Cheng J.F."/>
            <person name="Detter C."/>
            <person name="Tapia R."/>
            <person name="Han C."/>
            <person name="Goodwin L."/>
            <person name="Pitluck S."/>
            <person name="Liolios K."/>
            <person name="Ivanova N."/>
            <person name="Mavromatis K."/>
            <person name="Pati A."/>
            <person name="Chen A."/>
            <person name="Palaniappan K."/>
            <person name="Land M."/>
            <person name="Hauser L."/>
            <person name="Chang Y.J."/>
            <person name="Jeffries C.D."/>
            <person name="Rohde M."/>
            <person name="Pukall R."/>
            <person name="Sikorski J."/>
            <person name="Goker M."/>
            <person name="Woyke T."/>
            <person name="Bristow J."/>
            <person name="Eisen J.A."/>
            <person name="Markowitz V."/>
            <person name="Hugenholtz P."/>
            <person name="Kyrpides N.C."/>
            <person name="Klenk H.P."/>
            <person name="Lapidus A."/>
        </authorList>
    </citation>
    <scope>NUCLEOTIDE SEQUENCE [LARGE SCALE GENOMIC DNA]</scope>
    <source>
        <strain evidence="4">ATCC 23552 / DSM 43043 / JCM 3097 / NBRC 12989 / 7 KIP</strain>
    </source>
</reference>
<name>E6SD93_INTC7</name>
<dbReference type="HOGENOM" id="CLU_081251_1_1_11"/>
<feature type="active site" description="Proton acceptor" evidence="2">
    <location>
        <position position="131"/>
    </location>
</feature>
<dbReference type="STRING" id="710696.Intca_3227"/>
<dbReference type="EC" id="3.1.4.58" evidence="2"/>
<dbReference type="Gene3D" id="3.90.1140.10">
    <property type="entry name" value="Cyclic phosphodiesterase"/>
    <property type="match status" value="1"/>
</dbReference>
<evidence type="ECO:0000313" key="4">
    <source>
        <dbReference type="Proteomes" id="UP000008914"/>
    </source>
</evidence>
<organism evidence="3 4">
    <name type="scientific">Intrasporangium calvum (strain ATCC 23552 / DSM 43043 / JCM 3097 / NBRC 12989 / NCIMB 10167 / NRRL B-3866 / 7 KIP)</name>
    <dbReference type="NCBI Taxonomy" id="710696"/>
    <lineage>
        <taxon>Bacteria</taxon>
        <taxon>Bacillati</taxon>
        <taxon>Actinomycetota</taxon>
        <taxon>Actinomycetes</taxon>
        <taxon>Micrococcales</taxon>
        <taxon>Intrasporangiaceae</taxon>
        <taxon>Intrasporangium</taxon>
    </lineage>
</organism>
<comment type="catalytic activity">
    <reaction evidence="2">
        <text>a 3'-end 2',3'-cyclophospho-ribonucleotide-RNA + H2O = a 3'-end 2'-phospho-ribonucleotide-RNA + H(+)</text>
        <dbReference type="Rhea" id="RHEA:11828"/>
        <dbReference type="Rhea" id="RHEA-COMP:10464"/>
        <dbReference type="Rhea" id="RHEA-COMP:17353"/>
        <dbReference type="ChEBI" id="CHEBI:15377"/>
        <dbReference type="ChEBI" id="CHEBI:15378"/>
        <dbReference type="ChEBI" id="CHEBI:83064"/>
        <dbReference type="ChEBI" id="CHEBI:173113"/>
        <dbReference type="EC" id="3.1.4.58"/>
    </reaction>
</comment>
<protein>
    <recommendedName>
        <fullName evidence="2">RNA 2',3'-cyclic phosphodiesterase</fullName>
        <shortName evidence="2">RNA 2',3'-CPDase</shortName>
        <ecNumber evidence="2">3.1.4.58</ecNumber>
    </recommendedName>
</protein>
<dbReference type="SUPFAM" id="SSF55144">
    <property type="entry name" value="LigT-like"/>
    <property type="match status" value="1"/>
</dbReference>
<feature type="short sequence motif" description="HXTX 2" evidence="2">
    <location>
        <begin position="131"/>
        <end position="134"/>
    </location>
</feature>
<keyword evidence="1 2" id="KW-0378">Hydrolase</keyword>
<evidence type="ECO:0000313" key="3">
    <source>
        <dbReference type="EMBL" id="ADU49711.1"/>
    </source>
</evidence>
<dbReference type="HAMAP" id="MF_01940">
    <property type="entry name" value="RNA_CPDase"/>
    <property type="match status" value="1"/>
</dbReference>
<feature type="short sequence motif" description="HXTX 1" evidence="2">
    <location>
        <begin position="44"/>
        <end position="47"/>
    </location>
</feature>
<dbReference type="OrthoDB" id="9787070at2"/>
<comment type="function">
    <text evidence="2">Hydrolyzes RNA 2',3'-cyclic phosphodiester to an RNA 2'-phosphomonoester.</text>
</comment>
<keyword evidence="4" id="KW-1185">Reference proteome</keyword>